<dbReference type="NCBIfam" id="TIGR00465">
    <property type="entry name" value="ilvC"/>
    <property type="match status" value="1"/>
</dbReference>
<feature type="binding site" evidence="14">
    <location>
        <position position="221"/>
    </location>
    <ligand>
        <name>Mg(2+)</name>
        <dbReference type="ChEBI" id="CHEBI:18420"/>
        <label>1</label>
    </ligand>
</feature>
<feature type="binding site" evidence="14">
    <location>
        <position position="217"/>
    </location>
    <ligand>
        <name>Mg(2+)</name>
        <dbReference type="ChEBI" id="CHEBI:18420"/>
        <label>2</label>
    </ligand>
</feature>
<organism evidence="17 18">
    <name type="scientific">Buchnera aphidicola subsp. Cinara cedri (strain Cc)</name>
    <dbReference type="NCBI Taxonomy" id="372461"/>
    <lineage>
        <taxon>Bacteria</taxon>
        <taxon>Pseudomonadati</taxon>
        <taxon>Pseudomonadota</taxon>
        <taxon>Gammaproteobacteria</taxon>
        <taxon>Enterobacterales</taxon>
        <taxon>Erwiniaceae</taxon>
        <taxon>Buchnera</taxon>
    </lineage>
</organism>
<dbReference type="Gene3D" id="3.40.50.720">
    <property type="entry name" value="NAD(P)-binding Rossmann-like Domain"/>
    <property type="match status" value="1"/>
</dbReference>
<dbReference type="InterPro" id="IPR036291">
    <property type="entry name" value="NAD(P)-bd_dom_sf"/>
</dbReference>
<feature type="binding site" evidence="14">
    <location>
        <position position="278"/>
    </location>
    <ligand>
        <name>substrate</name>
    </ligand>
</feature>
<dbReference type="InterPro" id="IPR013116">
    <property type="entry name" value="KARI_N"/>
</dbReference>
<dbReference type="eggNOG" id="COG0059">
    <property type="taxonomic scope" value="Bacteria"/>
</dbReference>
<evidence type="ECO:0000256" key="10">
    <source>
        <dbReference type="ARBA" id="ARBA00023304"/>
    </source>
</evidence>
<comment type="catalytic activity">
    <reaction evidence="11">
        <text>(2R,3R)-2,3-dihydroxy-3-methylpentanoate + NADP(+) = (S)-2-ethyl-2-hydroxy-3-oxobutanoate + NADPH + H(+)</text>
        <dbReference type="Rhea" id="RHEA:13493"/>
        <dbReference type="ChEBI" id="CHEBI:15378"/>
        <dbReference type="ChEBI" id="CHEBI:49256"/>
        <dbReference type="ChEBI" id="CHEBI:49258"/>
        <dbReference type="ChEBI" id="CHEBI:57783"/>
        <dbReference type="ChEBI" id="CHEBI:58349"/>
        <dbReference type="EC" id="1.1.1.86"/>
    </reaction>
</comment>
<dbReference type="InterPro" id="IPR008927">
    <property type="entry name" value="6-PGluconate_DH-like_C_sf"/>
</dbReference>
<evidence type="ECO:0000256" key="12">
    <source>
        <dbReference type="ARBA" id="ARBA00049021"/>
    </source>
</evidence>
<dbReference type="STRING" id="372461.BCc_388"/>
<keyword evidence="9 14" id="KW-0560">Oxidoreductase</keyword>
<comment type="cofactor">
    <cofactor evidence="1">
        <name>Mg(2+)</name>
        <dbReference type="ChEBI" id="CHEBI:18420"/>
    </cofactor>
</comment>
<feature type="domain" description="KARI N-terminal Rossmann" evidence="15">
    <location>
        <begin position="17"/>
        <end position="208"/>
    </location>
</feature>
<dbReference type="OrthoDB" id="9804088at2"/>
<dbReference type="InterPro" id="IPR013023">
    <property type="entry name" value="KARI"/>
</dbReference>
<evidence type="ECO:0000256" key="6">
    <source>
        <dbReference type="ARBA" id="ARBA00022723"/>
    </source>
</evidence>
<evidence type="ECO:0000259" key="16">
    <source>
        <dbReference type="PROSITE" id="PS51851"/>
    </source>
</evidence>
<dbReference type="Gene3D" id="1.10.1040.10">
    <property type="entry name" value="N-(1-d-carboxylethyl)-l-norvaline Dehydrogenase, domain 2"/>
    <property type="match status" value="1"/>
</dbReference>
<dbReference type="PANTHER" id="PTHR21371">
    <property type="entry name" value="KETOL-ACID REDUCTOISOMERASE, MITOCHONDRIAL"/>
    <property type="match status" value="1"/>
</dbReference>
<evidence type="ECO:0000256" key="2">
    <source>
        <dbReference type="ARBA" id="ARBA00004864"/>
    </source>
</evidence>
<dbReference type="PANTHER" id="PTHR21371:SF1">
    <property type="entry name" value="KETOL-ACID REDUCTOISOMERASE, MITOCHONDRIAL"/>
    <property type="match status" value="1"/>
</dbReference>
<dbReference type="Pfam" id="PF01450">
    <property type="entry name" value="KARI_C"/>
    <property type="match status" value="2"/>
</dbReference>
<dbReference type="InterPro" id="IPR013328">
    <property type="entry name" value="6PGD_dom2"/>
</dbReference>
<evidence type="ECO:0000256" key="9">
    <source>
        <dbReference type="ARBA" id="ARBA00023002"/>
    </source>
</evidence>
<evidence type="ECO:0000256" key="4">
    <source>
        <dbReference type="ARBA" id="ARBA00010318"/>
    </source>
</evidence>
<dbReference type="InterPro" id="IPR000506">
    <property type="entry name" value="KARI_C"/>
</dbReference>
<feature type="binding site" evidence="14">
    <location>
        <position position="385"/>
    </location>
    <ligand>
        <name>Mg(2+)</name>
        <dbReference type="ChEBI" id="CHEBI:18420"/>
        <label>2</label>
    </ligand>
</feature>
<evidence type="ECO:0000256" key="1">
    <source>
        <dbReference type="ARBA" id="ARBA00001946"/>
    </source>
</evidence>
<name>Q056W4_BUCCC</name>
<dbReference type="AlphaFoldDB" id="Q056W4"/>
<feature type="binding site" evidence="14">
    <location>
        <position position="389"/>
    </location>
    <ligand>
        <name>Mg(2+)</name>
        <dbReference type="ChEBI" id="CHEBI:18420"/>
        <label>2</label>
    </ligand>
</feature>
<feature type="binding site" evidence="14">
    <location>
        <position position="217"/>
    </location>
    <ligand>
        <name>Mg(2+)</name>
        <dbReference type="ChEBI" id="CHEBI:18420"/>
        <label>1</label>
    </ligand>
</feature>
<comment type="catalytic activity">
    <reaction evidence="12">
        <text>(2R)-2,3-dihydroxy-3-methylbutanoate + NADP(+) = (2S)-2-acetolactate + NADPH + H(+)</text>
        <dbReference type="Rhea" id="RHEA:22068"/>
        <dbReference type="ChEBI" id="CHEBI:15378"/>
        <dbReference type="ChEBI" id="CHEBI:49072"/>
        <dbReference type="ChEBI" id="CHEBI:57783"/>
        <dbReference type="ChEBI" id="CHEBI:58349"/>
        <dbReference type="ChEBI" id="CHEBI:58476"/>
        <dbReference type="EC" id="1.1.1.86"/>
    </reaction>
</comment>
<feature type="domain" description="KARI C-terminal knotted" evidence="16">
    <location>
        <begin position="373"/>
        <end position="480"/>
    </location>
</feature>
<dbReference type="NCBIfam" id="NF003557">
    <property type="entry name" value="PRK05225.1"/>
    <property type="match status" value="1"/>
</dbReference>
<keyword evidence="18" id="KW-1185">Reference proteome</keyword>
<dbReference type="GO" id="GO:0005829">
    <property type="term" value="C:cytosol"/>
    <property type="evidence" value="ECO:0007669"/>
    <property type="project" value="TreeGrafter"/>
</dbReference>
<dbReference type="GO" id="GO:0004455">
    <property type="term" value="F:ketol-acid reductoisomerase activity"/>
    <property type="evidence" value="ECO:0007669"/>
    <property type="project" value="UniProtKB-UniRule"/>
</dbReference>
<keyword evidence="5 14" id="KW-0028">Amino-acid biosynthesis</keyword>
<dbReference type="RefSeq" id="WP_011672754.1">
    <property type="nucleotide sequence ID" value="NC_008513.1"/>
</dbReference>
<proteinExistence type="inferred from homology"/>
<accession>Q056W4</accession>
<evidence type="ECO:0000259" key="15">
    <source>
        <dbReference type="PROSITE" id="PS51850"/>
    </source>
</evidence>
<keyword evidence="17" id="KW-0413">Isomerase</keyword>
<dbReference type="HOGENOM" id="CLU_551905_0_0_6"/>
<feature type="binding site" evidence="14">
    <location>
        <position position="410"/>
    </location>
    <ligand>
        <name>substrate</name>
    </ligand>
</feature>
<dbReference type="Proteomes" id="UP000000669">
    <property type="component" value="Chromosome"/>
</dbReference>
<dbReference type="EMBL" id="CP000263">
    <property type="protein sequence ID" value="ABJ90835.1"/>
    <property type="molecule type" value="Genomic_DNA"/>
</dbReference>
<evidence type="ECO:0000256" key="13">
    <source>
        <dbReference type="NCBIfam" id="TIGR00465"/>
    </source>
</evidence>
<dbReference type="PROSITE" id="PS51851">
    <property type="entry name" value="KARI_C"/>
    <property type="match status" value="2"/>
</dbReference>
<keyword evidence="10 14" id="KW-0100">Branched-chain amino acid biosynthesis</keyword>
<dbReference type="PROSITE" id="PS51850">
    <property type="entry name" value="KARI_N"/>
    <property type="match status" value="1"/>
</dbReference>
<dbReference type="SUPFAM" id="SSF51735">
    <property type="entry name" value="NAD(P)-binding Rossmann-fold domains"/>
    <property type="match status" value="1"/>
</dbReference>
<dbReference type="Pfam" id="PF07991">
    <property type="entry name" value="KARI_N"/>
    <property type="match status" value="1"/>
</dbReference>
<keyword evidence="6 14" id="KW-0479">Metal-binding</keyword>
<evidence type="ECO:0000256" key="8">
    <source>
        <dbReference type="ARBA" id="ARBA00022842"/>
    </source>
</evidence>
<evidence type="ECO:0000256" key="11">
    <source>
        <dbReference type="ARBA" id="ARBA00047612"/>
    </source>
</evidence>
<dbReference type="GO" id="GO:0009099">
    <property type="term" value="P:L-valine biosynthetic process"/>
    <property type="evidence" value="ECO:0007669"/>
    <property type="project" value="UniProtKB-UniRule"/>
</dbReference>
<feature type="domain" description="KARI C-terminal knotted" evidence="16">
    <location>
        <begin position="209"/>
        <end position="353"/>
    </location>
</feature>
<evidence type="ECO:0000313" key="17">
    <source>
        <dbReference type="EMBL" id="ABJ90835.1"/>
    </source>
</evidence>
<comment type="similarity">
    <text evidence="4 14">Belongs to the ketol-acid reductoisomerase family.</text>
</comment>
<sequence>MKNFFNKLSFREKLIELNTGFLMNSNEFLHSKKKLKNKKIVIIGCGAQGLNQGLNLRDSGFNVTYALRKKSIENKSISWKNAIREKFFVDTYENLVPSADLVINLTPDKQHSVVVKKLQKLMKKNSVLGYSHGFNIVEIGEEIRSDITVIMVAPKCPGTEVRKEFLKGFGVPTLIAVHKKNDPKKIGLDIAKAWATGLGSHKAGILKSSFIAEVKSDLMGEQTILCGMLQACSLVCFNHLIEKGYSSDFSATLLQFGWEKLAECMKEGGITLLFNRLSISSKIRAYKLSIVLKSLLRPLFCLHMDNIISGDFSKNMIADWNNSDIQLYNWRKKLKKSHFENSNLYSNRKILDHEYFEKCTLMAAMLKDLKLCINTGITSASAYYESLHELPLIANTISRKRLYEMNLVISDTAEYGSHLFSERAISILNKFLKSINSDDLGETIRDTNITNSELLYVNDMIENHHIERIGKKLRLYMTNMKRTALHDCKN</sequence>
<evidence type="ECO:0000313" key="18">
    <source>
        <dbReference type="Proteomes" id="UP000000669"/>
    </source>
</evidence>
<keyword evidence="7" id="KW-0677">Repeat</keyword>
<gene>
    <name evidence="17" type="primary">ilvC</name>
    <name evidence="17" type="ordered locus">BCc_388</name>
</gene>
<dbReference type="UniPathway" id="UPA00049">
    <property type="reaction ID" value="UER00060"/>
</dbReference>
<protein>
    <recommendedName>
        <fullName evidence="13">Ketol-acid reductoisomerase</fullName>
        <ecNumber evidence="13">1.1.1.86</ecNumber>
    </recommendedName>
</protein>
<comment type="caution">
    <text evidence="14">Lacks conserved residue(s) required for the propagation of feature annotation.</text>
</comment>
<reference evidence="17 18" key="1">
    <citation type="journal article" date="2006" name="Science">
        <title>A small microbial genome: the end of a long symbiotic relationship?</title>
        <authorList>
            <person name="Perez-Brocal V."/>
            <person name="Gil R."/>
            <person name="Ramos S."/>
            <person name="Lamelas A."/>
            <person name="Postigo M."/>
            <person name="Michelena J.M."/>
            <person name="Silva F.J."/>
            <person name="Moya A."/>
            <person name="Latorre A."/>
        </authorList>
    </citation>
    <scope>NUCLEOTIDE SEQUENCE [LARGE SCALE GENOMIC DNA]</scope>
    <source>
        <strain evidence="18">Cc</strain>
    </source>
</reference>
<dbReference type="EC" id="1.1.1.86" evidence="13"/>
<dbReference type="GO" id="GO:0009097">
    <property type="term" value="P:isoleucine biosynthetic process"/>
    <property type="evidence" value="ECO:0007669"/>
    <property type="project" value="UniProtKB-UniRule"/>
</dbReference>
<dbReference type="KEGG" id="bcc:BCc_388"/>
<evidence type="ECO:0000256" key="5">
    <source>
        <dbReference type="ARBA" id="ARBA00022605"/>
    </source>
</evidence>
<evidence type="ECO:0000256" key="3">
    <source>
        <dbReference type="ARBA" id="ARBA00004885"/>
    </source>
</evidence>
<evidence type="ECO:0000256" key="14">
    <source>
        <dbReference type="PROSITE-ProRule" id="PRU01198"/>
    </source>
</evidence>
<evidence type="ECO:0000256" key="7">
    <source>
        <dbReference type="ARBA" id="ARBA00022737"/>
    </source>
</evidence>
<comment type="pathway">
    <text evidence="2">Amino-acid biosynthesis; L-valine biosynthesis; L-valine from pyruvate: step 2/4.</text>
</comment>
<dbReference type="GO" id="GO:0016853">
    <property type="term" value="F:isomerase activity"/>
    <property type="evidence" value="ECO:0007669"/>
    <property type="project" value="UniProtKB-KW"/>
</dbReference>
<keyword evidence="8 14" id="KW-0460">Magnesium</keyword>
<dbReference type="GO" id="GO:0046872">
    <property type="term" value="F:metal ion binding"/>
    <property type="evidence" value="ECO:0007669"/>
    <property type="project" value="UniProtKB-UniRule"/>
</dbReference>
<dbReference type="SUPFAM" id="SSF48179">
    <property type="entry name" value="6-phosphogluconate dehydrogenase C-terminal domain-like"/>
    <property type="match status" value="2"/>
</dbReference>
<dbReference type="UniPathway" id="UPA00047">
    <property type="reaction ID" value="UER00056"/>
</dbReference>
<comment type="pathway">
    <text evidence="3">Amino-acid biosynthesis; L-isoleucine biosynthesis; L-isoleucine from 2-oxobutanoate: step 2/4.</text>
</comment>